<dbReference type="PRINTS" id="PR00171">
    <property type="entry name" value="SUGRTRNSPORT"/>
</dbReference>
<feature type="transmembrane region" description="Helical" evidence="10">
    <location>
        <begin position="112"/>
        <end position="131"/>
    </location>
</feature>
<dbReference type="OrthoDB" id="5296287at2759"/>
<evidence type="ECO:0000256" key="5">
    <source>
        <dbReference type="ARBA" id="ARBA00022692"/>
    </source>
</evidence>
<feature type="transmembrane region" description="Helical" evidence="10">
    <location>
        <begin position="81"/>
        <end position="100"/>
    </location>
</feature>
<dbReference type="GO" id="GO:0015145">
    <property type="term" value="F:monosaccharide transmembrane transporter activity"/>
    <property type="evidence" value="ECO:0007669"/>
    <property type="project" value="InterPro"/>
</dbReference>
<dbReference type="EMBL" id="NMUH01007851">
    <property type="protein sequence ID" value="MQM17928.1"/>
    <property type="molecule type" value="Genomic_DNA"/>
</dbReference>
<evidence type="ECO:0000256" key="3">
    <source>
        <dbReference type="ARBA" id="ARBA00022448"/>
    </source>
</evidence>
<keyword evidence="3 9" id="KW-0813">Transport</keyword>
<evidence type="ECO:0000256" key="4">
    <source>
        <dbReference type="ARBA" id="ARBA00022597"/>
    </source>
</evidence>
<dbReference type="GO" id="GO:0015293">
    <property type="term" value="F:symporter activity"/>
    <property type="evidence" value="ECO:0007669"/>
    <property type="project" value="UniProtKB-KW"/>
</dbReference>
<dbReference type="PANTHER" id="PTHR23500">
    <property type="entry name" value="SOLUTE CARRIER FAMILY 2, FACILITATED GLUCOSE TRANSPORTER"/>
    <property type="match status" value="1"/>
</dbReference>
<keyword evidence="7 10" id="KW-1133">Transmembrane helix</keyword>
<feature type="transmembrane region" description="Helical" evidence="10">
    <location>
        <begin position="137"/>
        <end position="158"/>
    </location>
</feature>
<evidence type="ECO:0000256" key="6">
    <source>
        <dbReference type="ARBA" id="ARBA00022847"/>
    </source>
</evidence>
<feature type="domain" description="Major facilitator superfamily (MFS) profile" evidence="11">
    <location>
        <begin position="27"/>
        <end position="485"/>
    </location>
</feature>
<reference evidence="12" key="1">
    <citation type="submission" date="2017-07" db="EMBL/GenBank/DDBJ databases">
        <title>Taro Niue Genome Assembly and Annotation.</title>
        <authorList>
            <person name="Atibalentja N."/>
            <person name="Keating K."/>
            <person name="Fields C.J."/>
        </authorList>
    </citation>
    <scope>NUCLEOTIDE SEQUENCE</scope>
    <source>
        <strain evidence="12">Niue_2</strain>
        <tissue evidence="12">Leaf</tissue>
    </source>
</reference>
<dbReference type="InterPro" id="IPR003663">
    <property type="entry name" value="Sugar/inositol_transpt"/>
</dbReference>
<dbReference type="Proteomes" id="UP000652761">
    <property type="component" value="Unassembled WGS sequence"/>
</dbReference>
<dbReference type="PROSITE" id="PS50850">
    <property type="entry name" value="MFS"/>
    <property type="match status" value="1"/>
</dbReference>
<accession>A0A843XEL6</accession>
<evidence type="ECO:0000256" key="1">
    <source>
        <dbReference type="ARBA" id="ARBA00004141"/>
    </source>
</evidence>
<evidence type="ECO:0000256" key="7">
    <source>
        <dbReference type="ARBA" id="ARBA00022989"/>
    </source>
</evidence>
<dbReference type="InterPro" id="IPR005829">
    <property type="entry name" value="Sugar_transporter_CS"/>
</dbReference>
<dbReference type="CDD" id="cd17361">
    <property type="entry name" value="MFS_STP"/>
    <property type="match status" value="1"/>
</dbReference>
<feature type="transmembrane region" description="Helical" evidence="10">
    <location>
        <begin position="460"/>
        <end position="481"/>
    </location>
</feature>
<dbReference type="InterPro" id="IPR005828">
    <property type="entry name" value="MFS_sugar_transport-like"/>
</dbReference>
<proteinExistence type="inferred from homology"/>
<sequence length="518" mass="54624">MAGGSFAVAGPAADYGRATITASVVITCIMAASGGLIFGYDIGISGGVTTMESFLARFFPDVLRRMAAARRDEYCVYDSQVLTAFTSSLYLAGLASSLLAGRITRAVGRRAVMLAGGAAFLAGAAVNAASFSVAMLIAGRLLLGIGVGFANQATPVYLAETAPAKWRGAFNTGFQLCIGIGVLVANLTNYAANRIHGNWGWRLSLGLAGGPAAILLLGAFLITDTPSSLAARGQLGDARAALRRARGSGADVEAELEAIIHSIEGSRRSEDARKGKGGAFRRLLGRRYRHHLVVAVAIPFFQQVTGINVIAFYAPVLFRTVGFGADSALMAAVILAAVNLVSILVSTFAVDKYGRRVLFLQGGLQMFLCQVAVACVLGAKVGSDGTVTLARGWSLAVLLLMCVYAAGFGWSWGPLSWLVPSEVFPVEVRSVGQATAVAVNLAVSFVQAQVFLAVLCRFKYGVFLFYGGWIAAMTAFVMVFLPETKGVTLETMESVWASHWYWKRFAELGSSDLGKEAT</sequence>
<keyword evidence="13" id="KW-1185">Reference proteome</keyword>
<feature type="transmembrane region" description="Helical" evidence="10">
    <location>
        <begin position="393"/>
        <end position="413"/>
    </location>
</feature>
<feature type="transmembrane region" description="Helical" evidence="10">
    <location>
        <begin position="328"/>
        <end position="350"/>
    </location>
</feature>
<evidence type="ECO:0000256" key="8">
    <source>
        <dbReference type="ARBA" id="ARBA00023136"/>
    </source>
</evidence>
<feature type="transmembrane region" description="Helical" evidence="10">
    <location>
        <begin position="170"/>
        <end position="191"/>
    </location>
</feature>
<name>A0A843XEL6_COLES</name>
<organism evidence="12 13">
    <name type="scientific">Colocasia esculenta</name>
    <name type="common">Wild taro</name>
    <name type="synonym">Arum esculentum</name>
    <dbReference type="NCBI Taxonomy" id="4460"/>
    <lineage>
        <taxon>Eukaryota</taxon>
        <taxon>Viridiplantae</taxon>
        <taxon>Streptophyta</taxon>
        <taxon>Embryophyta</taxon>
        <taxon>Tracheophyta</taxon>
        <taxon>Spermatophyta</taxon>
        <taxon>Magnoliopsida</taxon>
        <taxon>Liliopsida</taxon>
        <taxon>Araceae</taxon>
        <taxon>Aroideae</taxon>
        <taxon>Colocasieae</taxon>
        <taxon>Colocasia</taxon>
    </lineage>
</organism>
<evidence type="ECO:0000256" key="10">
    <source>
        <dbReference type="SAM" id="Phobius"/>
    </source>
</evidence>
<evidence type="ECO:0000259" key="11">
    <source>
        <dbReference type="PROSITE" id="PS50850"/>
    </source>
</evidence>
<dbReference type="GO" id="GO:0016020">
    <property type="term" value="C:membrane"/>
    <property type="evidence" value="ECO:0007669"/>
    <property type="project" value="UniProtKB-SubCell"/>
</dbReference>
<dbReference type="PANTHER" id="PTHR23500:SF44">
    <property type="entry name" value="SUGAR TRANSPORT PROTEIN 5"/>
    <property type="match status" value="1"/>
</dbReference>
<feature type="transmembrane region" description="Helical" evidence="10">
    <location>
        <begin position="434"/>
        <end position="454"/>
    </location>
</feature>
<dbReference type="InterPro" id="IPR044778">
    <property type="entry name" value="MFS_STP/MST-like_plant"/>
</dbReference>
<protein>
    <recommendedName>
        <fullName evidence="11">Major facilitator superfamily (MFS) profile domain-containing protein</fullName>
    </recommendedName>
</protein>
<dbReference type="AlphaFoldDB" id="A0A843XEL6"/>
<evidence type="ECO:0000313" key="13">
    <source>
        <dbReference type="Proteomes" id="UP000652761"/>
    </source>
</evidence>
<comment type="similarity">
    <text evidence="2 9">Belongs to the major facilitator superfamily. Sugar transporter (TC 2.A.1.1) family.</text>
</comment>
<keyword evidence="4" id="KW-0762">Sugar transport</keyword>
<feature type="transmembrane region" description="Helical" evidence="10">
    <location>
        <begin position="292"/>
        <end position="316"/>
    </location>
</feature>
<dbReference type="FunFam" id="1.20.1250.20:FF:000002">
    <property type="entry name" value="Sugar transport protein 13"/>
    <property type="match status" value="1"/>
</dbReference>
<dbReference type="InterPro" id="IPR045262">
    <property type="entry name" value="STP/PLT_plant"/>
</dbReference>
<feature type="transmembrane region" description="Helical" evidence="10">
    <location>
        <begin position="20"/>
        <end position="40"/>
    </location>
</feature>
<feature type="transmembrane region" description="Helical" evidence="10">
    <location>
        <begin position="203"/>
        <end position="222"/>
    </location>
</feature>
<evidence type="ECO:0000256" key="9">
    <source>
        <dbReference type="RuleBase" id="RU003346"/>
    </source>
</evidence>
<dbReference type="InterPro" id="IPR036259">
    <property type="entry name" value="MFS_trans_sf"/>
</dbReference>
<keyword evidence="8 10" id="KW-0472">Membrane</keyword>
<comment type="subcellular location">
    <subcellularLocation>
        <location evidence="1">Membrane</location>
        <topology evidence="1">Multi-pass membrane protein</topology>
    </subcellularLocation>
</comment>
<dbReference type="Pfam" id="PF00083">
    <property type="entry name" value="Sugar_tr"/>
    <property type="match status" value="1"/>
</dbReference>
<dbReference type="InterPro" id="IPR020846">
    <property type="entry name" value="MFS_dom"/>
</dbReference>
<evidence type="ECO:0000256" key="2">
    <source>
        <dbReference type="ARBA" id="ARBA00010992"/>
    </source>
</evidence>
<keyword evidence="5 10" id="KW-0812">Transmembrane</keyword>
<dbReference type="Gene3D" id="1.20.1250.20">
    <property type="entry name" value="MFS general substrate transporter like domains"/>
    <property type="match status" value="1"/>
</dbReference>
<dbReference type="SUPFAM" id="SSF103473">
    <property type="entry name" value="MFS general substrate transporter"/>
    <property type="match status" value="1"/>
</dbReference>
<keyword evidence="6" id="KW-0769">Symport</keyword>
<dbReference type="NCBIfam" id="TIGR00879">
    <property type="entry name" value="SP"/>
    <property type="match status" value="1"/>
</dbReference>
<evidence type="ECO:0000313" key="12">
    <source>
        <dbReference type="EMBL" id="MQM17928.1"/>
    </source>
</evidence>
<gene>
    <name evidence="12" type="ORF">Taro_050912</name>
</gene>
<dbReference type="PROSITE" id="PS00217">
    <property type="entry name" value="SUGAR_TRANSPORT_2"/>
    <property type="match status" value="1"/>
</dbReference>
<comment type="caution">
    <text evidence="12">The sequence shown here is derived from an EMBL/GenBank/DDBJ whole genome shotgun (WGS) entry which is preliminary data.</text>
</comment>